<dbReference type="Proteomes" id="UP001321473">
    <property type="component" value="Unassembled WGS sequence"/>
</dbReference>
<accession>A0AAQ4ETZ8</accession>
<dbReference type="Pfam" id="PF05649">
    <property type="entry name" value="Peptidase_M13_N"/>
    <property type="match status" value="1"/>
</dbReference>
<comment type="caution">
    <text evidence="2">The sequence shown here is derived from an EMBL/GenBank/DDBJ whole genome shotgun (WGS) entry which is preliminary data.</text>
</comment>
<dbReference type="SUPFAM" id="SSF55486">
    <property type="entry name" value="Metalloproteases ('zincins'), catalytic domain"/>
    <property type="match status" value="1"/>
</dbReference>
<keyword evidence="3" id="KW-1185">Reference proteome</keyword>
<dbReference type="GO" id="GO:0008237">
    <property type="term" value="F:metallopeptidase activity"/>
    <property type="evidence" value="ECO:0007669"/>
    <property type="project" value="InterPro"/>
</dbReference>
<dbReference type="Gene3D" id="3.40.390.10">
    <property type="entry name" value="Collagenase (Catalytic Domain)"/>
    <property type="match status" value="1"/>
</dbReference>
<gene>
    <name evidence="2" type="ORF">V5799_020489</name>
</gene>
<evidence type="ECO:0000259" key="1">
    <source>
        <dbReference type="Pfam" id="PF05649"/>
    </source>
</evidence>
<evidence type="ECO:0000313" key="2">
    <source>
        <dbReference type="EMBL" id="KAK8778172.1"/>
    </source>
</evidence>
<dbReference type="Gene3D" id="1.10.1380.10">
    <property type="entry name" value="Neutral endopeptidase , domain2"/>
    <property type="match status" value="1"/>
</dbReference>
<name>A0AAQ4ETZ8_AMBAM</name>
<dbReference type="GO" id="GO:0006508">
    <property type="term" value="P:proteolysis"/>
    <property type="evidence" value="ECO:0007669"/>
    <property type="project" value="InterPro"/>
</dbReference>
<feature type="domain" description="Peptidase M13 N-terminal" evidence="1">
    <location>
        <begin position="71"/>
        <end position="290"/>
    </location>
</feature>
<reference evidence="2 3" key="1">
    <citation type="journal article" date="2023" name="Arcadia Sci">
        <title>De novo assembly of a long-read Amblyomma americanum tick genome.</title>
        <authorList>
            <person name="Chou S."/>
            <person name="Poskanzer K.E."/>
            <person name="Rollins M."/>
            <person name="Thuy-Boun P.S."/>
        </authorList>
    </citation>
    <scope>NUCLEOTIDE SEQUENCE [LARGE SCALE GENOMIC DNA]</scope>
    <source>
        <strain evidence="2">F_SG_1</strain>
        <tissue evidence="2">Salivary glands</tissue>
    </source>
</reference>
<evidence type="ECO:0000313" key="3">
    <source>
        <dbReference type="Proteomes" id="UP001321473"/>
    </source>
</evidence>
<proteinExistence type="predicted"/>
<dbReference type="AlphaFoldDB" id="A0AAQ4ETZ8"/>
<protein>
    <recommendedName>
        <fullName evidence="1">Peptidase M13 N-terminal domain-containing protein</fullName>
    </recommendedName>
</protein>
<dbReference type="InterPro" id="IPR024079">
    <property type="entry name" value="MetalloPept_cat_dom_sf"/>
</dbReference>
<sequence>MEWPEETQPAVGGVDPLDLMLDLAINWNLNFLFDVRVLELPRHAASATRDSAVALVLSRGKLSYVWQEGVRKSVDQTQYESYVQMYYQLLSVKESNVSATTLRELEEAILAAKMDIVADESEQQVWFKIRALDNETSSLDPGTWLALFNKQFSGQFTWSGEHWIVVDGPAVLARLDKLLKTYSKHLLVVGLAWVFVQTHLWAVANKPDLAFDESRAKARKYGCFEYAESLFGLLSVAEHLTHTFGTGDARHHLSYFERTLASAVARKLHQSSWIHDGPRNAALRKLESLSMALLPPSEFFDKAWRQAFANGYAMTNKTQAVSFTSNTKRRF</sequence>
<dbReference type="EMBL" id="JARKHS020011035">
    <property type="protein sequence ID" value="KAK8778172.1"/>
    <property type="molecule type" value="Genomic_DNA"/>
</dbReference>
<dbReference type="InterPro" id="IPR008753">
    <property type="entry name" value="Peptidase_M13_N"/>
</dbReference>
<organism evidence="2 3">
    <name type="scientific">Amblyomma americanum</name>
    <name type="common">Lone star tick</name>
    <dbReference type="NCBI Taxonomy" id="6943"/>
    <lineage>
        <taxon>Eukaryota</taxon>
        <taxon>Metazoa</taxon>
        <taxon>Ecdysozoa</taxon>
        <taxon>Arthropoda</taxon>
        <taxon>Chelicerata</taxon>
        <taxon>Arachnida</taxon>
        <taxon>Acari</taxon>
        <taxon>Parasitiformes</taxon>
        <taxon>Ixodida</taxon>
        <taxon>Ixodoidea</taxon>
        <taxon>Ixodidae</taxon>
        <taxon>Amblyomminae</taxon>
        <taxon>Amblyomma</taxon>
    </lineage>
</organism>
<dbReference type="InterPro" id="IPR042089">
    <property type="entry name" value="Peptidase_M13_dom_2"/>
</dbReference>